<name>A0A401GQD7_9APHY</name>
<feature type="compositionally biased region" description="Basic and acidic residues" evidence="1">
    <location>
        <begin position="208"/>
        <end position="224"/>
    </location>
</feature>
<dbReference type="InParanoid" id="A0A401GQD7"/>
<protein>
    <submittedName>
        <fullName evidence="2">Uncharacterized protein</fullName>
    </submittedName>
</protein>
<gene>
    <name evidence="2" type="ORF">SCP_0604160</name>
</gene>
<dbReference type="RefSeq" id="XP_027615350.1">
    <property type="nucleotide sequence ID" value="XM_027759549.1"/>
</dbReference>
<dbReference type="EMBL" id="BFAD01000006">
    <property type="protein sequence ID" value="GBE84437.1"/>
    <property type="molecule type" value="Genomic_DNA"/>
</dbReference>
<evidence type="ECO:0000256" key="1">
    <source>
        <dbReference type="SAM" id="MobiDB-lite"/>
    </source>
</evidence>
<comment type="caution">
    <text evidence="2">The sequence shown here is derived from an EMBL/GenBank/DDBJ whole genome shotgun (WGS) entry which is preliminary data.</text>
</comment>
<organism evidence="2 3">
    <name type="scientific">Sparassis crispa</name>
    <dbReference type="NCBI Taxonomy" id="139825"/>
    <lineage>
        <taxon>Eukaryota</taxon>
        <taxon>Fungi</taxon>
        <taxon>Dikarya</taxon>
        <taxon>Basidiomycota</taxon>
        <taxon>Agaricomycotina</taxon>
        <taxon>Agaricomycetes</taxon>
        <taxon>Polyporales</taxon>
        <taxon>Sparassidaceae</taxon>
        <taxon>Sparassis</taxon>
    </lineage>
</organism>
<sequence>MLIEQVNELKRKRHNARALSRTVDARYLFEDRDHPNKEFMTIATDDVPDATSILKSHQVAGDDGFRLSPIPPDLPLPSLPSGIFPALTEESDDDDGASKALLQRSGNPHSRRSIPVIPIASNIHRMHSNSSLLSSHDMDPVSRSLPRALMDVHMVNFSSSPNVQGYPYTSRERFGDMISSSLGAHEGGLGLRIAGMGRPSDGPEPDDQDKQRERLRAELRRVLEDPPPTTIVRRNTVSEPEHVRRTSATASSVFTRNPSPDSTSPPSSCASAVAVPSSSGAPLPVSTAQHQPVSRASTAAMAAERARASAASSTSTSPTSAMASRERDVTQPQPQSYSQTRPSNPRRVSTDGTKAKTLTTTTATASNLTRTIWAMQEAQRITQQEVQRVS</sequence>
<feature type="compositionally biased region" description="Polar residues" evidence="1">
    <location>
        <begin position="246"/>
        <end position="257"/>
    </location>
</feature>
<accession>A0A401GQD7</accession>
<feature type="compositionally biased region" description="Low complexity" evidence="1">
    <location>
        <begin position="294"/>
        <end position="323"/>
    </location>
</feature>
<evidence type="ECO:0000313" key="3">
    <source>
        <dbReference type="Proteomes" id="UP000287166"/>
    </source>
</evidence>
<feature type="region of interest" description="Disordered" evidence="1">
    <location>
        <begin position="86"/>
        <end position="113"/>
    </location>
</feature>
<feature type="compositionally biased region" description="Polar residues" evidence="1">
    <location>
        <begin position="330"/>
        <end position="347"/>
    </location>
</feature>
<feature type="compositionally biased region" description="Low complexity" evidence="1">
    <location>
        <begin position="350"/>
        <end position="362"/>
    </location>
</feature>
<reference evidence="2 3" key="1">
    <citation type="journal article" date="2018" name="Sci. Rep.">
        <title>Genome sequence of the cauliflower mushroom Sparassis crispa (Hanabiratake) and its association with beneficial usage.</title>
        <authorList>
            <person name="Kiyama R."/>
            <person name="Furutani Y."/>
            <person name="Kawaguchi K."/>
            <person name="Nakanishi T."/>
        </authorList>
    </citation>
    <scope>NUCLEOTIDE SEQUENCE [LARGE SCALE GENOMIC DNA]</scope>
</reference>
<feature type="region of interest" description="Disordered" evidence="1">
    <location>
        <begin position="189"/>
        <end position="362"/>
    </location>
</feature>
<dbReference type="STRING" id="139825.A0A401GQD7"/>
<dbReference type="GeneID" id="38781354"/>
<dbReference type="AlphaFoldDB" id="A0A401GQD7"/>
<dbReference type="Proteomes" id="UP000287166">
    <property type="component" value="Unassembled WGS sequence"/>
</dbReference>
<evidence type="ECO:0000313" key="2">
    <source>
        <dbReference type="EMBL" id="GBE84437.1"/>
    </source>
</evidence>
<proteinExistence type="predicted"/>
<keyword evidence="3" id="KW-1185">Reference proteome</keyword>
<feature type="compositionally biased region" description="Low complexity" evidence="1">
    <location>
        <begin position="258"/>
        <end position="286"/>
    </location>
</feature>